<protein>
    <submittedName>
        <fullName evidence="1">Uncharacterized protein</fullName>
    </submittedName>
</protein>
<accession>A0ABW9RQ57</accession>
<dbReference type="Proteomes" id="UP000798808">
    <property type="component" value="Unassembled WGS sequence"/>
</dbReference>
<proteinExistence type="predicted"/>
<evidence type="ECO:0000313" key="2">
    <source>
        <dbReference type="Proteomes" id="UP000798808"/>
    </source>
</evidence>
<reference evidence="1 2" key="1">
    <citation type="submission" date="2019-02" db="EMBL/GenBank/DDBJ databases">
        <authorList>
            <person name="Goldberg S.R."/>
            <person name="Haltli B.A."/>
            <person name="Correa H."/>
            <person name="Russell K.G."/>
        </authorList>
    </citation>
    <scope>NUCLEOTIDE SEQUENCE [LARGE SCALE GENOMIC DNA]</scope>
    <source>
        <strain evidence="1 2">JCM 16186</strain>
    </source>
</reference>
<gene>
    <name evidence="1" type="ORF">E1163_15195</name>
</gene>
<sequence>MEKVKTQIINAIMDKAHERTKACGKTCRDFRVMTSPKRKNTLILRWTSINIDDPDRPVQCYHYECFHMDGIPHDCSIHYADQAEANEFFEGLKTLYQQTFSNDHRIICTSSKK</sequence>
<comment type="caution">
    <text evidence="1">The sequence shown here is derived from an EMBL/GenBank/DDBJ whole genome shotgun (WGS) entry which is preliminary data.</text>
</comment>
<name>A0ABW9RQ57_9BACT</name>
<keyword evidence="2" id="KW-1185">Reference proteome</keyword>
<evidence type="ECO:0000313" key="1">
    <source>
        <dbReference type="EMBL" id="MTI26302.1"/>
    </source>
</evidence>
<dbReference type="RefSeq" id="WP_155173314.1">
    <property type="nucleotide sequence ID" value="NZ_BAAAFL010000012.1"/>
</dbReference>
<organism evidence="1 2">
    <name type="scientific">Fulvivirga kasyanovii</name>
    <dbReference type="NCBI Taxonomy" id="396812"/>
    <lineage>
        <taxon>Bacteria</taxon>
        <taxon>Pseudomonadati</taxon>
        <taxon>Bacteroidota</taxon>
        <taxon>Cytophagia</taxon>
        <taxon>Cytophagales</taxon>
        <taxon>Fulvivirgaceae</taxon>
        <taxon>Fulvivirga</taxon>
    </lineage>
</organism>
<dbReference type="EMBL" id="SMLW01000574">
    <property type="protein sequence ID" value="MTI26302.1"/>
    <property type="molecule type" value="Genomic_DNA"/>
</dbReference>